<dbReference type="AlphaFoldDB" id="A0A402CZP9"/>
<dbReference type="FunCoup" id="A0A402CZP9">
    <property type="interactions" value="85"/>
</dbReference>
<dbReference type="PANTHER" id="PTHR33221">
    <property type="entry name" value="WINGED HELIX-TURN-HELIX TRANSCRIPTIONAL REGULATOR, RRF2 FAMILY"/>
    <property type="match status" value="1"/>
</dbReference>
<dbReference type="PROSITE" id="PS51197">
    <property type="entry name" value="HTH_RRF2_2"/>
    <property type="match status" value="1"/>
</dbReference>
<protein>
    <submittedName>
        <fullName evidence="1">Rrf2 family transcriptional regulator</fullName>
    </submittedName>
</protein>
<dbReference type="InterPro" id="IPR036388">
    <property type="entry name" value="WH-like_DNA-bd_sf"/>
</dbReference>
<reference evidence="1 2" key="1">
    <citation type="journal article" date="2019" name="Int. J. Syst. Evol. Microbiol.">
        <title>Capsulimonas corticalis gen. nov., sp. nov., an aerobic capsulated bacterium, of a novel bacterial order, Capsulimonadales ord. nov., of the class Armatimonadia of the phylum Armatimonadetes.</title>
        <authorList>
            <person name="Li J."/>
            <person name="Kudo C."/>
            <person name="Tonouchi A."/>
        </authorList>
    </citation>
    <scope>NUCLEOTIDE SEQUENCE [LARGE SCALE GENOMIC DNA]</scope>
    <source>
        <strain evidence="1 2">AX-7</strain>
    </source>
</reference>
<dbReference type="GO" id="GO:0003700">
    <property type="term" value="F:DNA-binding transcription factor activity"/>
    <property type="evidence" value="ECO:0007669"/>
    <property type="project" value="TreeGrafter"/>
</dbReference>
<dbReference type="InterPro" id="IPR000944">
    <property type="entry name" value="Tscrpt_reg_Rrf2"/>
</dbReference>
<dbReference type="EMBL" id="AP025739">
    <property type="protein sequence ID" value="BDI33897.1"/>
    <property type="molecule type" value="Genomic_DNA"/>
</dbReference>
<dbReference type="GO" id="GO:0005829">
    <property type="term" value="C:cytosol"/>
    <property type="evidence" value="ECO:0007669"/>
    <property type="project" value="TreeGrafter"/>
</dbReference>
<evidence type="ECO:0000313" key="2">
    <source>
        <dbReference type="Proteomes" id="UP000287394"/>
    </source>
</evidence>
<organism evidence="1 2">
    <name type="scientific">Capsulimonas corticalis</name>
    <dbReference type="NCBI Taxonomy" id="2219043"/>
    <lineage>
        <taxon>Bacteria</taxon>
        <taxon>Bacillati</taxon>
        <taxon>Armatimonadota</taxon>
        <taxon>Armatimonadia</taxon>
        <taxon>Capsulimonadales</taxon>
        <taxon>Capsulimonadaceae</taxon>
        <taxon>Capsulimonas</taxon>
    </lineage>
</organism>
<dbReference type="InterPro" id="IPR036390">
    <property type="entry name" value="WH_DNA-bd_sf"/>
</dbReference>
<gene>
    <name evidence="1" type="ORF">CCAX7_59480</name>
</gene>
<dbReference type="SUPFAM" id="SSF46785">
    <property type="entry name" value="Winged helix' DNA-binding domain"/>
    <property type="match status" value="1"/>
</dbReference>
<dbReference type="KEGG" id="ccot:CCAX7_59480"/>
<dbReference type="PROSITE" id="PS01332">
    <property type="entry name" value="HTH_RRF2_1"/>
    <property type="match status" value="1"/>
</dbReference>
<evidence type="ECO:0000313" key="1">
    <source>
        <dbReference type="EMBL" id="BDI33897.1"/>
    </source>
</evidence>
<dbReference type="Pfam" id="PF02082">
    <property type="entry name" value="Rrf2"/>
    <property type="match status" value="1"/>
</dbReference>
<name>A0A402CZP9_9BACT</name>
<accession>A0A402CZP9</accession>
<dbReference type="Gene3D" id="1.10.10.10">
    <property type="entry name" value="Winged helix-like DNA-binding domain superfamily/Winged helix DNA-binding domain"/>
    <property type="match status" value="1"/>
</dbReference>
<sequence>MIQKGVAFGVGVEYALHCLVNLIDPPAGRHLGVAELAEYQGISPSYLSKIFVRLKKAGVVRSAPGVKGGYELAKPADQITFLEVVEAVEGPVQLFQCRSIIDGCILDAGKPKQPNSTVCAIHAVMMEAEEKVRGHLRTRTLGDIDRELDGVLSVERRDATRRWFENALKLSEA</sequence>
<dbReference type="PANTHER" id="PTHR33221:SF13">
    <property type="entry name" value="TRANSCRIPTIONAL REGULATOR-RELATED"/>
    <property type="match status" value="1"/>
</dbReference>
<proteinExistence type="predicted"/>
<dbReference type="Proteomes" id="UP000287394">
    <property type="component" value="Chromosome"/>
</dbReference>
<dbReference type="NCBIfam" id="TIGR00738">
    <property type="entry name" value="rrf2_super"/>
    <property type="match status" value="1"/>
</dbReference>
<dbReference type="InterPro" id="IPR030489">
    <property type="entry name" value="TR_Rrf2-type_CS"/>
</dbReference>
<keyword evidence="2" id="KW-1185">Reference proteome</keyword>